<dbReference type="InterPro" id="IPR059093">
    <property type="entry name" value="HA_Alsin"/>
</dbReference>
<sequence length="613" mass="68705">KIHGMGTLKWVDGSSFQGNFKRGVMHGSGILTLMKSKGKEVQTGTWKDGKLNGLATVSYENGDLYEGYFLDGQRCGHGMYKSGHHKSSYASVYIGEWLQNLREGYGVHDDILKGEKYMGMWSEDHRHGSGVLVTLDGMYFEGTFVQNKLLGFGVMISDDNTLYEGDFMDITHLSGKGVLTLPTGDKLEGSFIGTLNDGLKVNGTFIKSISTPDIEQRSHPAGVKSKYFGHLGVPVNAKWAGPFSHIISVLGRADLGKSQTKEDTYKAWEVVAVAVASGRGALKNATEMSPSKLRVQTKSLEGLDKIPAHGMSHLDTHTFEEMSTYLSKASDCLFHPLGQLIDILVNVFRASYVGIGAHPLLLHHAVLEMKSYIRRLYRVIRILFPVLPAKGEPLNVYASPKHGEVHQNTEFSLGLETDDSNVIVVTAAGLLYPILLPKIYPPLFDLYALYNEKNDDRYWERVSRLNRQSDMGLMAYLGIEQRFWLMEDILQQDKTQKLSTVKEVCYAEAVDTLQQLSTAFSPLEKLKIIEKTFNEITKTVSAALKDDLMWCMDDLFPIFQFVVVRAKIHHLGAEIHMVDDLIEPHLEHGEFGLMFTTLKACYFQIQNEKMPHH</sequence>
<dbReference type="PROSITE" id="PS51205">
    <property type="entry name" value="VPS9"/>
    <property type="match status" value="1"/>
</dbReference>
<protein>
    <recommendedName>
        <fullName evidence="2">VPS9 domain-containing protein</fullName>
    </recommendedName>
</protein>
<feature type="domain" description="VPS9" evidence="2">
    <location>
        <begin position="467"/>
        <end position="613"/>
    </location>
</feature>
<dbReference type="Pfam" id="PF02493">
    <property type="entry name" value="MORN"/>
    <property type="match status" value="8"/>
</dbReference>
<dbReference type="GO" id="GO:0005737">
    <property type="term" value="C:cytoplasm"/>
    <property type="evidence" value="ECO:0007669"/>
    <property type="project" value="TreeGrafter"/>
</dbReference>
<evidence type="ECO:0000259" key="2">
    <source>
        <dbReference type="PROSITE" id="PS51205"/>
    </source>
</evidence>
<dbReference type="Pfam" id="PF26202">
    <property type="entry name" value="HA_Alsin"/>
    <property type="match status" value="1"/>
</dbReference>
<name>A0A0B6Z896_9EUPU</name>
<dbReference type="PANTHER" id="PTHR46089:SF2">
    <property type="entry name" value="ALSIN HOMOLOG"/>
    <property type="match status" value="1"/>
</dbReference>
<accession>A0A0B6Z896</accession>
<dbReference type="Gene3D" id="2.20.110.10">
    <property type="entry name" value="Histone H3 K4-specific methyltransferase SET7/9 N-terminal domain"/>
    <property type="match status" value="3"/>
</dbReference>
<dbReference type="AlphaFoldDB" id="A0A0B6Z896"/>
<proteinExistence type="predicted"/>
<organism evidence="3">
    <name type="scientific">Arion vulgaris</name>
    <dbReference type="NCBI Taxonomy" id="1028688"/>
    <lineage>
        <taxon>Eukaryota</taxon>
        <taxon>Metazoa</taxon>
        <taxon>Spiralia</taxon>
        <taxon>Lophotrochozoa</taxon>
        <taxon>Mollusca</taxon>
        <taxon>Gastropoda</taxon>
        <taxon>Heterobranchia</taxon>
        <taxon>Euthyneura</taxon>
        <taxon>Panpulmonata</taxon>
        <taxon>Eupulmonata</taxon>
        <taxon>Stylommatophora</taxon>
        <taxon>Helicina</taxon>
        <taxon>Arionoidea</taxon>
        <taxon>Arionidae</taxon>
        <taxon>Arion</taxon>
    </lineage>
</organism>
<evidence type="ECO:0000256" key="1">
    <source>
        <dbReference type="ARBA" id="ARBA00022737"/>
    </source>
</evidence>
<dbReference type="EMBL" id="HACG01017964">
    <property type="protein sequence ID" value="CEK64829.1"/>
    <property type="molecule type" value="Transcribed_RNA"/>
</dbReference>
<dbReference type="GO" id="GO:0016197">
    <property type="term" value="P:endosomal transport"/>
    <property type="evidence" value="ECO:0007669"/>
    <property type="project" value="TreeGrafter"/>
</dbReference>
<dbReference type="SMART" id="SM00698">
    <property type="entry name" value="MORN"/>
    <property type="match status" value="4"/>
</dbReference>
<dbReference type="Gene3D" id="1.20.1050.80">
    <property type="entry name" value="VPS9 domain"/>
    <property type="match status" value="1"/>
</dbReference>
<reference evidence="3" key="1">
    <citation type="submission" date="2014-12" db="EMBL/GenBank/DDBJ databases">
        <title>Insight into the proteome of Arion vulgaris.</title>
        <authorList>
            <person name="Aradska J."/>
            <person name="Bulat T."/>
            <person name="Smidak R."/>
            <person name="Sarate P."/>
            <person name="Gangsoo J."/>
            <person name="Sialana F."/>
            <person name="Bilban M."/>
            <person name="Lubec G."/>
        </authorList>
    </citation>
    <scope>NUCLEOTIDE SEQUENCE</scope>
    <source>
        <tissue evidence="3">Skin</tissue>
    </source>
</reference>
<dbReference type="InterPro" id="IPR051984">
    <property type="entry name" value="Alsin"/>
</dbReference>
<dbReference type="InterPro" id="IPR003123">
    <property type="entry name" value="VPS9"/>
</dbReference>
<dbReference type="GO" id="GO:0005085">
    <property type="term" value="F:guanyl-nucleotide exchange factor activity"/>
    <property type="evidence" value="ECO:0007669"/>
    <property type="project" value="TreeGrafter"/>
</dbReference>
<dbReference type="SUPFAM" id="SSF82185">
    <property type="entry name" value="Histone H3 K4-specific methyltransferase SET7/9 N-terminal domain"/>
    <property type="match status" value="2"/>
</dbReference>
<dbReference type="InterPro" id="IPR003409">
    <property type="entry name" value="MORN"/>
</dbReference>
<feature type="non-terminal residue" evidence="3">
    <location>
        <position position="1"/>
    </location>
</feature>
<dbReference type="Pfam" id="PF02204">
    <property type="entry name" value="VPS9"/>
    <property type="match status" value="1"/>
</dbReference>
<gene>
    <name evidence="3" type="primary">ORF53065</name>
</gene>
<dbReference type="SUPFAM" id="SSF109993">
    <property type="entry name" value="VPS9 domain"/>
    <property type="match status" value="1"/>
</dbReference>
<dbReference type="GO" id="GO:0031267">
    <property type="term" value="F:small GTPase binding"/>
    <property type="evidence" value="ECO:0007669"/>
    <property type="project" value="TreeGrafter"/>
</dbReference>
<keyword evidence="1" id="KW-0677">Repeat</keyword>
<dbReference type="PANTHER" id="PTHR46089">
    <property type="entry name" value="ALSIN HOMOLOG"/>
    <property type="match status" value="1"/>
</dbReference>
<evidence type="ECO:0000313" key="3">
    <source>
        <dbReference type="EMBL" id="CEK64829.1"/>
    </source>
</evidence>
<dbReference type="InterPro" id="IPR037191">
    <property type="entry name" value="VPS9_dom_sf"/>
</dbReference>